<evidence type="ECO:0000313" key="3">
    <source>
        <dbReference type="EMBL" id="TKS90708.1"/>
    </source>
</evidence>
<evidence type="ECO:0000256" key="1">
    <source>
        <dbReference type="SAM" id="MobiDB-lite"/>
    </source>
</evidence>
<protein>
    <submittedName>
        <fullName evidence="3">Ataxin-7-like protein 1</fullName>
    </submittedName>
</protein>
<dbReference type="Proteomes" id="UP000298787">
    <property type="component" value="Chromosome 22"/>
</dbReference>
<sequence>MGIFPNLISCHPETHSLTHRRAVPGRRKHFDILLAEHKGRPKEGAKEKDKDATQGGKEGGGSQSITSQDTASPSKPHCPNGRPLSTLKLRLANAHIPRVPGSTTSTSSPLPPAPATAPAPNPEPSPHSWATAAGDGGRLSSDEGDAETPEDTDRPAFHCSSHHPQPLGCCVFSSRLMGRGHYVFDRRWDRMRLALQNMVEKHLNAQMWRKVPLASESPLSLSSSGTSPVTSQQTPSPISVTSPLLSSHSNSLSYTTTFPQSASMAGVFSIRDTAQPVAPVSTLGKARNGTHKGSRPSKDMEDPAGGCKKRKNSSFSSSSFSSSSFFPTVDNHKRNGTSYHPTLQGSGGASATPARKKGLGHGGSGLWSGGEDWLLRADGSQSHNSQNSRELGTTSIPYSPSREPASAPHQPLAPPSGPLAYGGGAEGRKRRSPSSYKGKPSKLSRPGGLESLFGNGSDGGGILASGPESPRQHQSDCFISAMSPPICPMTAQFTGCDIVGALAVTSTLHL</sequence>
<feature type="compositionally biased region" description="Low complexity" evidence="1">
    <location>
        <begin position="313"/>
        <end position="326"/>
    </location>
</feature>
<dbReference type="PANTHER" id="PTHR15117:SF9">
    <property type="entry name" value="ATAXIN-7-LIKE PROTEIN 1"/>
    <property type="match status" value="1"/>
</dbReference>
<feature type="compositionally biased region" description="Low complexity" evidence="1">
    <location>
        <begin position="97"/>
        <end position="108"/>
    </location>
</feature>
<keyword evidence="4" id="KW-1185">Reference proteome</keyword>
<feature type="domain" description="SCA7" evidence="2">
    <location>
        <begin position="13"/>
        <end position="40"/>
    </location>
</feature>
<dbReference type="Pfam" id="PF08313">
    <property type="entry name" value="SCA7"/>
    <property type="match status" value="1"/>
</dbReference>
<accession>A0A4U5VQ94</accession>
<dbReference type="InterPro" id="IPR013243">
    <property type="entry name" value="SCA7_dom"/>
</dbReference>
<proteinExistence type="predicted"/>
<feature type="region of interest" description="Disordered" evidence="1">
    <location>
        <begin position="97"/>
        <end position="160"/>
    </location>
</feature>
<name>A0A4U5VQ94_COLLU</name>
<feature type="region of interest" description="Disordered" evidence="1">
    <location>
        <begin position="377"/>
        <end position="475"/>
    </location>
</feature>
<organism evidence="3 4">
    <name type="scientific">Collichthys lucidus</name>
    <name type="common">Big head croaker</name>
    <name type="synonym">Sciaena lucida</name>
    <dbReference type="NCBI Taxonomy" id="240159"/>
    <lineage>
        <taxon>Eukaryota</taxon>
        <taxon>Metazoa</taxon>
        <taxon>Chordata</taxon>
        <taxon>Craniata</taxon>
        <taxon>Vertebrata</taxon>
        <taxon>Euteleostomi</taxon>
        <taxon>Actinopterygii</taxon>
        <taxon>Neopterygii</taxon>
        <taxon>Teleostei</taxon>
        <taxon>Neoteleostei</taxon>
        <taxon>Acanthomorphata</taxon>
        <taxon>Eupercaria</taxon>
        <taxon>Sciaenidae</taxon>
        <taxon>Collichthys</taxon>
    </lineage>
</organism>
<feature type="compositionally biased region" description="Pro residues" evidence="1">
    <location>
        <begin position="109"/>
        <end position="125"/>
    </location>
</feature>
<dbReference type="AlphaFoldDB" id="A0A4U5VQ94"/>
<reference evidence="3 4" key="1">
    <citation type="submission" date="2019-01" db="EMBL/GenBank/DDBJ databases">
        <title>Genome Assembly of Collichthys lucidus.</title>
        <authorList>
            <person name="Cai M."/>
            <person name="Xiao S."/>
        </authorList>
    </citation>
    <scope>NUCLEOTIDE SEQUENCE [LARGE SCALE GENOMIC DNA]</scope>
    <source>
        <strain evidence="3">JT15FE1705JMU</strain>
        <tissue evidence="3">Muscle</tissue>
    </source>
</reference>
<dbReference type="Gene3D" id="6.10.140.670">
    <property type="match status" value="1"/>
</dbReference>
<feature type="compositionally biased region" description="Polar residues" evidence="1">
    <location>
        <begin position="63"/>
        <end position="73"/>
    </location>
</feature>
<feature type="region of interest" description="Disordered" evidence="1">
    <location>
        <begin position="35"/>
        <end position="84"/>
    </location>
</feature>
<feature type="region of interest" description="Disordered" evidence="1">
    <location>
        <begin position="217"/>
        <end position="243"/>
    </location>
</feature>
<evidence type="ECO:0000259" key="2">
    <source>
        <dbReference type="Pfam" id="PF08313"/>
    </source>
</evidence>
<dbReference type="STRING" id="240159.A0A4U5VQ94"/>
<dbReference type="PANTHER" id="PTHR15117">
    <property type="entry name" value="ATAXIN 7 RELATED"/>
    <property type="match status" value="1"/>
</dbReference>
<feature type="compositionally biased region" description="Basic and acidic residues" evidence="1">
    <location>
        <begin position="35"/>
        <end position="52"/>
    </location>
</feature>
<feature type="compositionally biased region" description="Polar residues" evidence="1">
    <location>
        <begin position="379"/>
        <end position="398"/>
    </location>
</feature>
<evidence type="ECO:0000313" key="4">
    <source>
        <dbReference type="Proteomes" id="UP000298787"/>
    </source>
</evidence>
<dbReference type="EMBL" id="CM014099">
    <property type="protein sequence ID" value="TKS90708.1"/>
    <property type="molecule type" value="Genomic_DNA"/>
</dbReference>
<dbReference type="InterPro" id="IPR052237">
    <property type="entry name" value="Ataxin-7-like_regulator"/>
</dbReference>
<feature type="region of interest" description="Disordered" evidence="1">
    <location>
        <begin position="279"/>
        <end position="365"/>
    </location>
</feature>
<gene>
    <name evidence="3" type="ORF">D9C73_024841</name>
</gene>